<feature type="domain" description="Thiamine phosphate synthase/TenI" evidence="3">
    <location>
        <begin position="6"/>
        <end position="173"/>
    </location>
</feature>
<keyword evidence="5" id="KW-1185">Reference proteome</keyword>
<dbReference type="PANTHER" id="PTHR20857">
    <property type="entry name" value="THIAMINE-PHOSPHATE PYROPHOSPHORYLASE"/>
    <property type="match status" value="1"/>
</dbReference>
<comment type="caution">
    <text evidence="4">The sequence shown here is derived from an EMBL/GenBank/DDBJ whole genome shotgun (WGS) entry which is preliminary data.</text>
</comment>
<dbReference type="AlphaFoldDB" id="A0A318UMA9"/>
<name>A0A318UMA9_9SPHI</name>
<reference evidence="4 5" key="1">
    <citation type="submission" date="2018-06" db="EMBL/GenBank/DDBJ databases">
        <title>Genomic Encyclopedia of Archaeal and Bacterial Type Strains, Phase II (KMG-II): from individual species to whole genera.</title>
        <authorList>
            <person name="Goeker M."/>
        </authorList>
    </citation>
    <scope>NUCLEOTIDE SEQUENCE [LARGE SCALE GENOMIC DNA]</scope>
    <source>
        <strain evidence="4 5">DSM 27372</strain>
    </source>
</reference>
<accession>A0A318UMA9</accession>
<dbReference type="OrthoDB" id="194683at2"/>
<dbReference type="GO" id="GO:0004789">
    <property type="term" value="F:thiamine-phosphate diphosphorylase activity"/>
    <property type="evidence" value="ECO:0007669"/>
    <property type="project" value="TreeGrafter"/>
</dbReference>
<dbReference type="RefSeq" id="WP_110827205.1">
    <property type="nucleotide sequence ID" value="NZ_QKLU01000001.1"/>
</dbReference>
<comment type="pathway">
    <text evidence="1">Cofactor biosynthesis; thiamine diphosphate biosynthesis.</text>
</comment>
<evidence type="ECO:0000256" key="2">
    <source>
        <dbReference type="ARBA" id="ARBA00022977"/>
    </source>
</evidence>
<proteinExistence type="predicted"/>
<dbReference type="PANTHER" id="PTHR20857:SF15">
    <property type="entry name" value="THIAMINE-PHOSPHATE SYNTHASE"/>
    <property type="match status" value="1"/>
</dbReference>
<protein>
    <submittedName>
        <fullName evidence="4">Thiamine-phosphate pyrophosphorylase</fullName>
    </submittedName>
</protein>
<dbReference type="Pfam" id="PF02581">
    <property type="entry name" value="TMP-TENI"/>
    <property type="match status" value="1"/>
</dbReference>
<dbReference type="InterPro" id="IPR036206">
    <property type="entry name" value="ThiamineP_synth_sf"/>
</dbReference>
<organism evidence="4 5">
    <name type="scientific">Pedobacter nutrimenti</name>
    <dbReference type="NCBI Taxonomy" id="1241337"/>
    <lineage>
        <taxon>Bacteria</taxon>
        <taxon>Pseudomonadati</taxon>
        <taxon>Bacteroidota</taxon>
        <taxon>Sphingobacteriia</taxon>
        <taxon>Sphingobacteriales</taxon>
        <taxon>Sphingobacteriaceae</taxon>
        <taxon>Pedobacter</taxon>
    </lineage>
</organism>
<evidence type="ECO:0000313" key="4">
    <source>
        <dbReference type="EMBL" id="PYF77133.1"/>
    </source>
</evidence>
<dbReference type="Gene3D" id="3.20.20.70">
    <property type="entry name" value="Aldolase class I"/>
    <property type="match status" value="1"/>
</dbReference>
<dbReference type="InterPro" id="IPR013785">
    <property type="entry name" value="Aldolase_TIM"/>
</dbReference>
<dbReference type="InterPro" id="IPR022998">
    <property type="entry name" value="ThiamineP_synth_TenI"/>
</dbReference>
<dbReference type="SUPFAM" id="SSF51391">
    <property type="entry name" value="Thiamin phosphate synthase"/>
    <property type="match status" value="1"/>
</dbReference>
<keyword evidence="2" id="KW-0784">Thiamine biosynthesis</keyword>
<evidence type="ECO:0000313" key="5">
    <source>
        <dbReference type="Proteomes" id="UP000248198"/>
    </source>
</evidence>
<dbReference type="Proteomes" id="UP000248198">
    <property type="component" value="Unassembled WGS sequence"/>
</dbReference>
<dbReference type="CDD" id="cd00564">
    <property type="entry name" value="TMP_TenI"/>
    <property type="match status" value="1"/>
</dbReference>
<dbReference type="GO" id="GO:0009228">
    <property type="term" value="P:thiamine biosynthetic process"/>
    <property type="evidence" value="ECO:0007669"/>
    <property type="project" value="UniProtKB-KW"/>
</dbReference>
<dbReference type="EMBL" id="QKLU01000001">
    <property type="protein sequence ID" value="PYF77133.1"/>
    <property type="molecule type" value="Genomic_DNA"/>
</dbReference>
<sequence>MQVIVVSNPASLNREPEIINAFFEHGLSVFHLRKPDYTREQLALLIQQIKTEYHSKIALHHHHELINEYKIRRLHYPEKLRKECPGLLKKPGYTYSTSIHNLAEYERISDLFDYVLLGPVFDSISKKGYKSIDQSNHPNKLYNKKMNIIGIGGITQSNGKKALEYGFNGLALMGYLWQMERPEENFKQLLNSWNTKEIL</sequence>
<dbReference type="GO" id="GO:0005737">
    <property type="term" value="C:cytoplasm"/>
    <property type="evidence" value="ECO:0007669"/>
    <property type="project" value="TreeGrafter"/>
</dbReference>
<evidence type="ECO:0000259" key="3">
    <source>
        <dbReference type="Pfam" id="PF02581"/>
    </source>
</evidence>
<gene>
    <name evidence="4" type="ORF">B0O44_101613</name>
</gene>
<evidence type="ECO:0000256" key="1">
    <source>
        <dbReference type="ARBA" id="ARBA00004948"/>
    </source>
</evidence>